<accession>A0AAV4Y197</accession>
<keyword evidence="2" id="KW-1185">Reference proteome</keyword>
<dbReference type="EMBL" id="BPLR01018531">
    <property type="protein sequence ID" value="GIZ00284.1"/>
    <property type="molecule type" value="Genomic_DNA"/>
</dbReference>
<protein>
    <submittedName>
        <fullName evidence="1">Uncharacterized protein</fullName>
    </submittedName>
</protein>
<organism evidence="1 2">
    <name type="scientific">Caerostris extrusa</name>
    <name type="common">Bark spider</name>
    <name type="synonym">Caerostris bankana</name>
    <dbReference type="NCBI Taxonomy" id="172846"/>
    <lineage>
        <taxon>Eukaryota</taxon>
        <taxon>Metazoa</taxon>
        <taxon>Ecdysozoa</taxon>
        <taxon>Arthropoda</taxon>
        <taxon>Chelicerata</taxon>
        <taxon>Arachnida</taxon>
        <taxon>Araneae</taxon>
        <taxon>Araneomorphae</taxon>
        <taxon>Entelegynae</taxon>
        <taxon>Araneoidea</taxon>
        <taxon>Araneidae</taxon>
        <taxon>Caerostris</taxon>
    </lineage>
</organism>
<gene>
    <name evidence="1" type="ORF">CEXT_116921</name>
</gene>
<evidence type="ECO:0000313" key="2">
    <source>
        <dbReference type="Proteomes" id="UP001054945"/>
    </source>
</evidence>
<dbReference type="AlphaFoldDB" id="A0AAV4Y197"/>
<name>A0AAV4Y197_CAEEX</name>
<sequence length="109" mass="11923">MVLITVSPPSLITPGTNSPGDTTSLVTYNPWRPTSCHPEPLVLNLLVTLSPWSTRTPSPGNVVPDFLSPILPFPANIALLVFRYLRYTFLVTLPSWCRSPGNTDTVTCI</sequence>
<comment type="caution">
    <text evidence="1">The sequence shown here is derived from an EMBL/GenBank/DDBJ whole genome shotgun (WGS) entry which is preliminary data.</text>
</comment>
<evidence type="ECO:0000313" key="1">
    <source>
        <dbReference type="EMBL" id="GIZ00284.1"/>
    </source>
</evidence>
<reference evidence="1 2" key="1">
    <citation type="submission" date="2021-06" db="EMBL/GenBank/DDBJ databases">
        <title>Caerostris extrusa draft genome.</title>
        <authorList>
            <person name="Kono N."/>
            <person name="Arakawa K."/>
        </authorList>
    </citation>
    <scope>NUCLEOTIDE SEQUENCE [LARGE SCALE GENOMIC DNA]</scope>
</reference>
<proteinExistence type="predicted"/>
<dbReference type="Proteomes" id="UP001054945">
    <property type="component" value="Unassembled WGS sequence"/>
</dbReference>